<reference evidence="3" key="1">
    <citation type="submission" date="2019-10" db="EMBL/GenBank/DDBJ databases">
        <authorList>
            <person name="Zhang R."/>
            <person name="Pan Y."/>
            <person name="Wang J."/>
            <person name="Ma R."/>
            <person name="Yu S."/>
        </authorList>
    </citation>
    <scope>NUCLEOTIDE SEQUENCE</scope>
    <source>
        <strain evidence="3">LA-IB0</strain>
        <tissue evidence="3">Leaf</tissue>
    </source>
</reference>
<evidence type="ECO:0000256" key="1">
    <source>
        <dbReference type="ARBA" id="ARBA00009995"/>
    </source>
</evidence>
<feature type="domain" description="Glycosyltransferase N-terminal" evidence="2">
    <location>
        <begin position="11"/>
        <end position="45"/>
    </location>
</feature>
<dbReference type="Proteomes" id="UP000826271">
    <property type="component" value="Unassembled WGS sequence"/>
</dbReference>
<accession>A0AAV6XA78</accession>
<proteinExistence type="inferred from homology"/>
<evidence type="ECO:0000313" key="4">
    <source>
        <dbReference type="Proteomes" id="UP000826271"/>
    </source>
</evidence>
<evidence type="ECO:0000313" key="3">
    <source>
        <dbReference type="EMBL" id="KAG8379269.1"/>
    </source>
</evidence>
<keyword evidence="4" id="KW-1185">Reference proteome</keyword>
<sequence length="168" mass="18198">MAVSKGKKPHVLAVPFPAQGHVTPLMKLSRLIVRRGIKVTFVNTEYVHDKILTAAMSDQDEQNDVVLASIPDGLPPEDDKNNAFKLLESLKGSMKGYLTDLIEKINCSNSDEKISCIIADITVGWILEIAEKFGAEPVGFTPASAASLAVTLHIPNLIQQGHLDINGK</sequence>
<protein>
    <recommendedName>
        <fullName evidence="2">Glycosyltransferase N-terminal domain-containing protein</fullName>
    </recommendedName>
</protein>
<dbReference type="InterPro" id="IPR058980">
    <property type="entry name" value="Glyco_transf_N"/>
</dbReference>
<organism evidence="3 4">
    <name type="scientific">Buddleja alternifolia</name>
    <dbReference type="NCBI Taxonomy" id="168488"/>
    <lineage>
        <taxon>Eukaryota</taxon>
        <taxon>Viridiplantae</taxon>
        <taxon>Streptophyta</taxon>
        <taxon>Embryophyta</taxon>
        <taxon>Tracheophyta</taxon>
        <taxon>Spermatophyta</taxon>
        <taxon>Magnoliopsida</taxon>
        <taxon>eudicotyledons</taxon>
        <taxon>Gunneridae</taxon>
        <taxon>Pentapetalae</taxon>
        <taxon>asterids</taxon>
        <taxon>lamiids</taxon>
        <taxon>Lamiales</taxon>
        <taxon>Scrophulariaceae</taxon>
        <taxon>Buddlejeae</taxon>
        <taxon>Buddleja</taxon>
    </lineage>
</organism>
<gene>
    <name evidence="3" type="ORF">BUALT_Bualt07G0071000</name>
</gene>
<dbReference type="GO" id="GO:0080043">
    <property type="term" value="F:quercetin 3-O-glucosyltransferase activity"/>
    <property type="evidence" value="ECO:0007669"/>
    <property type="project" value="TreeGrafter"/>
</dbReference>
<dbReference type="EMBL" id="WHWC01000007">
    <property type="protein sequence ID" value="KAG8379269.1"/>
    <property type="molecule type" value="Genomic_DNA"/>
</dbReference>
<dbReference type="Gene3D" id="3.40.50.2000">
    <property type="entry name" value="Glycogen Phosphorylase B"/>
    <property type="match status" value="1"/>
</dbReference>
<dbReference type="PANTHER" id="PTHR11926:SF1412">
    <property type="entry name" value="UDP-GLYCOSYLTRANSFERASE 83A1-LIKE"/>
    <property type="match status" value="1"/>
</dbReference>
<evidence type="ECO:0000259" key="2">
    <source>
        <dbReference type="Pfam" id="PF26168"/>
    </source>
</evidence>
<dbReference type="AlphaFoldDB" id="A0AAV6XA78"/>
<dbReference type="SUPFAM" id="SSF53756">
    <property type="entry name" value="UDP-Glycosyltransferase/glycogen phosphorylase"/>
    <property type="match status" value="1"/>
</dbReference>
<comment type="caution">
    <text evidence="3">The sequence shown here is derived from an EMBL/GenBank/DDBJ whole genome shotgun (WGS) entry which is preliminary data.</text>
</comment>
<name>A0AAV6XA78_9LAMI</name>
<comment type="similarity">
    <text evidence="1">Belongs to the UDP-glycosyltransferase family.</text>
</comment>
<dbReference type="Pfam" id="PF26168">
    <property type="entry name" value="Glyco_transf_N"/>
    <property type="match status" value="1"/>
</dbReference>
<dbReference type="GO" id="GO:0080044">
    <property type="term" value="F:quercetin 7-O-glucosyltransferase activity"/>
    <property type="evidence" value="ECO:0007669"/>
    <property type="project" value="TreeGrafter"/>
</dbReference>
<dbReference type="PANTHER" id="PTHR11926">
    <property type="entry name" value="GLUCOSYL/GLUCURONOSYL TRANSFERASES"/>
    <property type="match status" value="1"/>
</dbReference>